<dbReference type="PANTHER" id="PTHR45987:SF4">
    <property type="entry name" value="LARGE RIBOSOMAL SUBUNIT PROTEIN BL12M"/>
    <property type="match status" value="1"/>
</dbReference>
<dbReference type="SUPFAM" id="SSF54736">
    <property type="entry name" value="ClpS-like"/>
    <property type="match status" value="1"/>
</dbReference>
<dbReference type="AlphaFoldDB" id="A0A841I1K2"/>
<dbReference type="InterPro" id="IPR000206">
    <property type="entry name" value="Ribosomal_bL12"/>
</dbReference>
<feature type="domain" description="Large ribosomal subunit protein bL12 C-terminal" evidence="5">
    <location>
        <begin position="56"/>
        <end position="121"/>
    </location>
</feature>
<dbReference type="RefSeq" id="WP_183988311.1">
    <property type="nucleotide sequence ID" value="NZ_JACHHG010000012.1"/>
</dbReference>
<keyword evidence="8" id="KW-1185">Reference proteome</keyword>
<dbReference type="HAMAP" id="MF_00368">
    <property type="entry name" value="Ribosomal_bL12"/>
    <property type="match status" value="1"/>
</dbReference>
<reference evidence="7 8" key="1">
    <citation type="submission" date="2020-08" db="EMBL/GenBank/DDBJ databases">
        <title>Genomic Encyclopedia of Type Strains, Phase IV (KMG-IV): sequencing the most valuable type-strain genomes for metagenomic binning, comparative biology and taxonomic classification.</title>
        <authorList>
            <person name="Goeker M."/>
        </authorList>
    </citation>
    <scope>NUCLEOTIDE SEQUENCE [LARGE SCALE GENOMIC DNA]</scope>
    <source>
        <strain evidence="7 8">DSM 21458</strain>
    </source>
</reference>
<comment type="similarity">
    <text evidence="1 4">Belongs to the bacterial ribosomal protein bL12 family.</text>
</comment>
<protein>
    <recommendedName>
        <fullName evidence="4">Large ribosomal subunit protein bL12</fullName>
    </recommendedName>
</protein>
<dbReference type="Pfam" id="PF00542">
    <property type="entry name" value="Ribosomal_L12"/>
    <property type="match status" value="1"/>
</dbReference>
<evidence type="ECO:0000256" key="2">
    <source>
        <dbReference type="ARBA" id="ARBA00022980"/>
    </source>
</evidence>
<dbReference type="GO" id="GO:0003729">
    <property type="term" value="F:mRNA binding"/>
    <property type="evidence" value="ECO:0007669"/>
    <property type="project" value="TreeGrafter"/>
</dbReference>
<evidence type="ECO:0000259" key="6">
    <source>
        <dbReference type="Pfam" id="PF16320"/>
    </source>
</evidence>
<evidence type="ECO:0000259" key="5">
    <source>
        <dbReference type="Pfam" id="PF00542"/>
    </source>
</evidence>
<dbReference type="NCBIfam" id="TIGR00855">
    <property type="entry name" value="L12"/>
    <property type="match status" value="1"/>
</dbReference>
<dbReference type="InterPro" id="IPR014719">
    <property type="entry name" value="Ribosomal_bL12_C/ClpS-like"/>
</dbReference>
<dbReference type="PANTHER" id="PTHR45987">
    <property type="entry name" value="39S RIBOSOMAL PROTEIN L12"/>
    <property type="match status" value="1"/>
</dbReference>
<comment type="subunit">
    <text evidence="4">Homodimer. Part of the ribosomal stalk of the 50S ribosomal subunit. Forms a multimeric L10(L12)X complex, where L10 forms an elongated spine to which 2 to 4 L12 dimers bind in a sequential fashion. Binds GTP-bound translation factors.</text>
</comment>
<dbReference type="SUPFAM" id="SSF48300">
    <property type="entry name" value="Ribosomal protein L7/12, oligomerisation (N-terminal) domain"/>
    <property type="match status" value="1"/>
</dbReference>
<comment type="caution">
    <text evidence="7">The sequence shown here is derived from an EMBL/GenBank/DDBJ whole genome shotgun (WGS) entry which is preliminary data.</text>
</comment>
<evidence type="ECO:0000313" key="7">
    <source>
        <dbReference type="EMBL" id="MBB6099567.1"/>
    </source>
</evidence>
<evidence type="ECO:0000256" key="1">
    <source>
        <dbReference type="ARBA" id="ARBA00007197"/>
    </source>
</evidence>
<gene>
    <name evidence="4" type="primary">rplL</name>
    <name evidence="7" type="ORF">HNR42_003017</name>
</gene>
<proteinExistence type="inferred from homology"/>
<dbReference type="InterPro" id="IPR013823">
    <property type="entry name" value="Ribosomal_bL12_C"/>
</dbReference>
<comment type="function">
    <text evidence="4">Forms part of the ribosomal stalk which helps the ribosome interact with GTP-bound translation factors. Is thus essential for accurate translation.</text>
</comment>
<evidence type="ECO:0000256" key="4">
    <source>
        <dbReference type="HAMAP-Rule" id="MF_00368"/>
    </source>
</evidence>
<sequence length="121" mass="12560">MAYDKQQVIDTLSGLTILELADLIDTIKEQWGVTAAVAVAGPAAGGAAPVEEQTEFDVVLKDAGASKINVIKEIRAITGLGLKEAKDLSEKGGVIKEGISKEDAEKIKAQLEGAGASVELK</sequence>
<organism evidence="7 8">
    <name type="scientific">Deinobacterium chartae</name>
    <dbReference type="NCBI Taxonomy" id="521158"/>
    <lineage>
        <taxon>Bacteria</taxon>
        <taxon>Thermotogati</taxon>
        <taxon>Deinococcota</taxon>
        <taxon>Deinococci</taxon>
        <taxon>Deinococcales</taxon>
        <taxon>Deinococcaceae</taxon>
        <taxon>Deinobacterium</taxon>
    </lineage>
</organism>
<dbReference type="GO" id="GO:0022625">
    <property type="term" value="C:cytosolic large ribosomal subunit"/>
    <property type="evidence" value="ECO:0007669"/>
    <property type="project" value="TreeGrafter"/>
</dbReference>
<dbReference type="Pfam" id="PF16320">
    <property type="entry name" value="Ribosomal_L12_N"/>
    <property type="match status" value="1"/>
</dbReference>
<keyword evidence="2 4" id="KW-0689">Ribosomal protein</keyword>
<dbReference type="Gene3D" id="1.20.5.710">
    <property type="entry name" value="Single helix bin"/>
    <property type="match status" value="1"/>
</dbReference>
<feature type="domain" description="Large ribosomal subunit protein bL12 oligomerization" evidence="6">
    <location>
        <begin position="5"/>
        <end position="48"/>
    </location>
</feature>
<dbReference type="EMBL" id="JACHHG010000012">
    <property type="protein sequence ID" value="MBB6099567.1"/>
    <property type="molecule type" value="Genomic_DNA"/>
</dbReference>
<dbReference type="GO" id="GO:0006412">
    <property type="term" value="P:translation"/>
    <property type="evidence" value="ECO:0007669"/>
    <property type="project" value="UniProtKB-UniRule"/>
</dbReference>
<accession>A0A841I1K2</accession>
<name>A0A841I1K2_9DEIO</name>
<dbReference type="Gene3D" id="3.30.1390.10">
    <property type="match status" value="1"/>
</dbReference>
<dbReference type="Proteomes" id="UP000569951">
    <property type="component" value="Unassembled WGS sequence"/>
</dbReference>
<keyword evidence="3 4" id="KW-0687">Ribonucleoprotein</keyword>
<dbReference type="CDD" id="cd00387">
    <property type="entry name" value="Ribosomal_L7_L12"/>
    <property type="match status" value="1"/>
</dbReference>
<dbReference type="GO" id="GO:0003735">
    <property type="term" value="F:structural constituent of ribosome"/>
    <property type="evidence" value="ECO:0007669"/>
    <property type="project" value="InterPro"/>
</dbReference>
<dbReference type="InterPro" id="IPR008932">
    <property type="entry name" value="Ribosomal_bL12_oligo"/>
</dbReference>
<evidence type="ECO:0000256" key="3">
    <source>
        <dbReference type="ARBA" id="ARBA00023274"/>
    </source>
</evidence>
<dbReference type="FunFam" id="3.30.1390.10:FF:000001">
    <property type="entry name" value="50S ribosomal protein L7/L12"/>
    <property type="match status" value="1"/>
</dbReference>
<evidence type="ECO:0000313" key="8">
    <source>
        <dbReference type="Proteomes" id="UP000569951"/>
    </source>
</evidence>
<dbReference type="InterPro" id="IPR036235">
    <property type="entry name" value="Ribosomal_bL12_oligo_N_sf"/>
</dbReference>